<organism evidence="2">
    <name type="scientific">Cyprideis torosa</name>
    <dbReference type="NCBI Taxonomy" id="163714"/>
    <lineage>
        <taxon>Eukaryota</taxon>
        <taxon>Metazoa</taxon>
        <taxon>Ecdysozoa</taxon>
        <taxon>Arthropoda</taxon>
        <taxon>Crustacea</taxon>
        <taxon>Oligostraca</taxon>
        <taxon>Ostracoda</taxon>
        <taxon>Podocopa</taxon>
        <taxon>Podocopida</taxon>
        <taxon>Cytherocopina</taxon>
        <taxon>Cytheroidea</taxon>
        <taxon>Cytherideidae</taxon>
        <taxon>Cyprideis</taxon>
    </lineage>
</organism>
<feature type="region of interest" description="Disordered" evidence="1">
    <location>
        <begin position="187"/>
        <end position="266"/>
    </location>
</feature>
<protein>
    <submittedName>
        <fullName evidence="2">Uncharacterized protein</fullName>
    </submittedName>
</protein>
<evidence type="ECO:0000256" key="1">
    <source>
        <dbReference type="SAM" id="MobiDB-lite"/>
    </source>
</evidence>
<evidence type="ECO:0000313" key="2">
    <source>
        <dbReference type="EMBL" id="CAD7233900.1"/>
    </source>
</evidence>
<accession>A0A7R8WMX9</accession>
<sequence>MRMYSDVDRRPMRDRLGGRHGSPRRYRSRDRSRSPRSPSPPTFYSRAGVLKRDARRPVRSPSPVRSSPVRSRAAAPLTMAMVPRFRHRGRLTIRAASSSPEDKRGKSPLTRASFLGPTGDEPVDRQECRNIVISVKRKLPKHIEPQKMRGKKFDVKKLVVYHSNDEGKKPLFERPSIIAAWLQELAPEEEEEKRITFRKRRAGSGSRSPDAFRKRRRSEEGTPPPRGSVRDRLGSRVGQVTSSSSLRSRRGGRLAGRLGRRRDEDG</sequence>
<dbReference type="EMBL" id="OB667233">
    <property type="protein sequence ID" value="CAD7233900.1"/>
    <property type="molecule type" value="Genomic_DNA"/>
</dbReference>
<feature type="compositionally biased region" description="Low complexity" evidence="1">
    <location>
        <begin position="59"/>
        <end position="76"/>
    </location>
</feature>
<feature type="region of interest" description="Disordered" evidence="1">
    <location>
        <begin position="1"/>
        <end position="125"/>
    </location>
</feature>
<feature type="non-terminal residue" evidence="2">
    <location>
        <position position="266"/>
    </location>
</feature>
<feature type="compositionally biased region" description="Basic and acidic residues" evidence="1">
    <location>
        <begin position="1"/>
        <end position="17"/>
    </location>
</feature>
<gene>
    <name evidence="2" type="ORF">CTOB1V02_LOCUS11719</name>
</gene>
<proteinExistence type="predicted"/>
<feature type="compositionally biased region" description="Basic residues" evidence="1">
    <location>
        <begin position="21"/>
        <end position="30"/>
    </location>
</feature>
<name>A0A7R8WMX9_9CRUS</name>
<reference evidence="2" key="1">
    <citation type="submission" date="2020-11" db="EMBL/GenBank/DDBJ databases">
        <authorList>
            <person name="Tran Van P."/>
        </authorList>
    </citation>
    <scope>NUCLEOTIDE SEQUENCE</scope>
</reference>
<dbReference type="AlphaFoldDB" id="A0A7R8WMX9"/>